<comment type="caution">
    <text evidence="3">The sequence shown here is derived from an EMBL/GenBank/DDBJ whole genome shotgun (WGS) entry which is preliminary data.</text>
</comment>
<evidence type="ECO:0000313" key="4">
    <source>
        <dbReference type="Proteomes" id="UP001195483"/>
    </source>
</evidence>
<feature type="signal peptide" evidence="2">
    <location>
        <begin position="1"/>
        <end position="22"/>
    </location>
</feature>
<sequence length="312" mass="33579">MAVGQNAVVFILGLTLISGTFAIPAVWNGKKGLDLKPNLDQGQNNEAASSYESRFLGDTNGLTMATVPSALKNMEATIPESIYVRTQTGRLLPVSYLIKSQEKPDERHSPNIKVIKRTVVVTEVVHGRDNQNAGKSVSDIQPGTGNNRQRGIFNRVGFGNGLYYPQPNFLLPPQYNLDLNHGVLLSGQMQNIGEAGALKADLRGTATSGIKIATLASNGAELNRIFLLPSNPVKKPIVVQTSGPVNVSQQQTQNGKTKLVIRPQPDINGNGNDASQPPTNGNQNDASPNSANGNGKEAFHYYDLKREDVEEV</sequence>
<gene>
    <name evidence="3" type="ORF">CHS0354_036350</name>
</gene>
<protein>
    <submittedName>
        <fullName evidence="3">Uncharacterized protein</fullName>
    </submittedName>
</protein>
<proteinExistence type="predicted"/>
<evidence type="ECO:0000313" key="3">
    <source>
        <dbReference type="EMBL" id="KAK3596726.1"/>
    </source>
</evidence>
<keyword evidence="4" id="KW-1185">Reference proteome</keyword>
<reference evidence="3" key="1">
    <citation type="journal article" date="2021" name="Genome Biol. Evol.">
        <title>A High-Quality Reference Genome for a Parasitic Bivalve with Doubly Uniparental Inheritance (Bivalvia: Unionida).</title>
        <authorList>
            <person name="Smith C.H."/>
        </authorList>
    </citation>
    <scope>NUCLEOTIDE SEQUENCE</scope>
    <source>
        <strain evidence="3">CHS0354</strain>
    </source>
</reference>
<evidence type="ECO:0000256" key="1">
    <source>
        <dbReference type="SAM" id="MobiDB-lite"/>
    </source>
</evidence>
<feature type="region of interest" description="Disordered" evidence="1">
    <location>
        <begin position="243"/>
        <end position="312"/>
    </location>
</feature>
<name>A0AAE0SRX5_9BIVA</name>
<feature type="compositionally biased region" description="Polar residues" evidence="1">
    <location>
        <begin position="267"/>
        <end position="293"/>
    </location>
</feature>
<reference evidence="3" key="3">
    <citation type="submission" date="2023-05" db="EMBL/GenBank/DDBJ databases">
        <authorList>
            <person name="Smith C.H."/>
        </authorList>
    </citation>
    <scope>NUCLEOTIDE SEQUENCE</scope>
    <source>
        <strain evidence="3">CHS0354</strain>
        <tissue evidence="3">Mantle</tissue>
    </source>
</reference>
<organism evidence="3 4">
    <name type="scientific">Potamilus streckersoni</name>
    <dbReference type="NCBI Taxonomy" id="2493646"/>
    <lineage>
        <taxon>Eukaryota</taxon>
        <taxon>Metazoa</taxon>
        <taxon>Spiralia</taxon>
        <taxon>Lophotrochozoa</taxon>
        <taxon>Mollusca</taxon>
        <taxon>Bivalvia</taxon>
        <taxon>Autobranchia</taxon>
        <taxon>Heteroconchia</taxon>
        <taxon>Palaeoheterodonta</taxon>
        <taxon>Unionida</taxon>
        <taxon>Unionoidea</taxon>
        <taxon>Unionidae</taxon>
        <taxon>Ambleminae</taxon>
        <taxon>Lampsilini</taxon>
        <taxon>Potamilus</taxon>
    </lineage>
</organism>
<feature type="chain" id="PRO_5042220976" evidence="2">
    <location>
        <begin position="23"/>
        <end position="312"/>
    </location>
</feature>
<dbReference type="Proteomes" id="UP001195483">
    <property type="component" value="Unassembled WGS sequence"/>
</dbReference>
<dbReference type="AlphaFoldDB" id="A0AAE0SRX5"/>
<evidence type="ECO:0000256" key="2">
    <source>
        <dbReference type="SAM" id="SignalP"/>
    </source>
</evidence>
<reference evidence="3" key="2">
    <citation type="journal article" date="2021" name="Genome Biol. Evol.">
        <title>Developing a high-quality reference genome for a parasitic bivalve with doubly uniparental inheritance (Bivalvia: Unionida).</title>
        <authorList>
            <person name="Smith C.H."/>
        </authorList>
    </citation>
    <scope>NUCLEOTIDE SEQUENCE</scope>
    <source>
        <strain evidence="3">CHS0354</strain>
        <tissue evidence="3">Mantle</tissue>
    </source>
</reference>
<keyword evidence="2" id="KW-0732">Signal</keyword>
<dbReference type="EMBL" id="JAEAOA010002129">
    <property type="protein sequence ID" value="KAK3596726.1"/>
    <property type="molecule type" value="Genomic_DNA"/>
</dbReference>
<feature type="compositionally biased region" description="Basic and acidic residues" evidence="1">
    <location>
        <begin position="297"/>
        <end position="312"/>
    </location>
</feature>
<feature type="compositionally biased region" description="Polar residues" evidence="1">
    <location>
        <begin position="243"/>
        <end position="256"/>
    </location>
</feature>
<accession>A0AAE0SRX5</accession>